<name>A0A941ESV8_9ACTN</name>
<keyword evidence="3" id="KW-1185">Reference proteome</keyword>
<proteinExistence type="predicted"/>
<dbReference type="EMBL" id="JAGSOG010000060">
    <property type="protein sequence ID" value="MBR7834504.1"/>
    <property type="molecule type" value="Genomic_DNA"/>
</dbReference>
<keyword evidence="1" id="KW-0812">Transmembrane</keyword>
<keyword evidence="1" id="KW-0472">Membrane</keyword>
<evidence type="ECO:0000313" key="2">
    <source>
        <dbReference type="EMBL" id="MBR7834504.1"/>
    </source>
</evidence>
<gene>
    <name evidence="2" type="ORF">KDL01_14610</name>
</gene>
<evidence type="ECO:0000256" key="1">
    <source>
        <dbReference type="SAM" id="Phobius"/>
    </source>
</evidence>
<comment type="caution">
    <text evidence="2">The sequence shown here is derived from an EMBL/GenBank/DDBJ whole genome shotgun (WGS) entry which is preliminary data.</text>
</comment>
<protein>
    <submittedName>
        <fullName evidence="2">Uncharacterized protein</fullName>
    </submittedName>
</protein>
<keyword evidence="1" id="KW-1133">Transmembrane helix</keyword>
<dbReference type="Proteomes" id="UP000675781">
    <property type="component" value="Unassembled WGS sequence"/>
</dbReference>
<reference evidence="2" key="1">
    <citation type="submission" date="2021-04" db="EMBL/GenBank/DDBJ databases">
        <title>Genome based classification of Actinospica acidithermotolerans sp. nov., an actinobacterium isolated from an Indonesian hot spring.</title>
        <authorList>
            <person name="Kusuma A.B."/>
            <person name="Putra K.E."/>
            <person name="Nafisah S."/>
            <person name="Loh J."/>
            <person name="Nouioui I."/>
            <person name="Goodfellow M."/>
        </authorList>
    </citation>
    <scope>NUCLEOTIDE SEQUENCE</scope>
    <source>
        <strain evidence="2">CSCA 57</strain>
    </source>
</reference>
<dbReference type="AlphaFoldDB" id="A0A941ESV8"/>
<accession>A0A941ESV8</accession>
<evidence type="ECO:0000313" key="3">
    <source>
        <dbReference type="Proteomes" id="UP000675781"/>
    </source>
</evidence>
<dbReference type="RefSeq" id="WP_212529021.1">
    <property type="nucleotide sequence ID" value="NZ_JAGSOG010000060.1"/>
</dbReference>
<sequence>MLSILIWWAVPLVIAALAAMVIAVSRRVRAARGDVETLDRYQRAREALARSAQGGVAARARQE</sequence>
<organism evidence="2 3">
    <name type="scientific">Actinospica durhamensis</name>
    <dbReference type="NCBI Taxonomy" id="1508375"/>
    <lineage>
        <taxon>Bacteria</taxon>
        <taxon>Bacillati</taxon>
        <taxon>Actinomycetota</taxon>
        <taxon>Actinomycetes</taxon>
        <taxon>Catenulisporales</taxon>
        <taxon>Actinospicaceae</taxon>
        <taxon>Actinospica</taxon>
    </lineage>
</organism>
<feature type="transmembrane region" description="Helical" evidence="1">
    <location>
        <begin position="6"/>
        <end position="24"/>
    </location>
</feature>